<organism evidence="5 6">
    <name type="scientific">Edaphochlamys debaryana</name>
    <dbReference type="NCBI Taxonomy" id="47281"/>
    <lineage>
        <taxon>Eukaryota</taxon>
        <taxon>Viridiplantae</taxon>
        <taxon>Chlorophyta</taxon>
        <taxon>core chlorophytes</taxon>
        <taxon>Chlorophyceae</taxon>
        <taxon>CS clade</taxon>
        <taxon>Chlamydomonadales</taxon>
        <taxon>Chlamydomonadales incertae sedis</taxon>
        <taxon>Edaphochlamys</taxon>
    </lineage>
</organism>
<feature type="region of interest" description="Disordered" evidence="4">
    <location>
        <begin position="1626"/>
        <end position="1666"/>
    </location>
</feature>
<evidence type="ECO:0000256" key="1">
    <source>
        <dbReference type="ARBA" id="ARBA00022574"/>
    </source>
</evidence>
<dbReference type="PANTHER" id="PTHR44464:SF1">
    <property type="entry name" value="WD REPEAT-CONTAINING PROTEIN 17"/>
    <property type="match status" value="1"/>
</dbReference>
<dbReference type="InterPro" id="IPR020472">
    <property type="entry name" value="WD40_PAC1"/>
</dbReference>
<dbReference type="SUPFAM" id="SSF50969">
    <property type="entry name" value="YVTN repeat-like/Quinoprotein amine dehydrogenase"/>
    <property type="match status" value="1"/>
</dbReference>
<dbReference type="PROSITE" id="PS50082">
    <property type="entry name" value="WD_REPEATS_2"/>
    <property type="match status" value="3"/>
</dbReference>
<dbReference type="OrthoDB" id="7668193at2759"/>
<feature type="region of interest" description="Disordered" evidence="4">
    <location>
        <begin position="357"/>
        <end position="385"/>
    </location>
</feature>
<keyword evidence="2" id="KW-0677">Repeat</keyword>
<dbReference type="InterPro" id="IPR011044">
    <property type="entry name" value="Quino_amine_DH_bsu"/>
</dbReference>
<dbReference type="Pfam" id="PF00400">
    <property type="entry name" value="WD40"/>
    <property type="match status" value="6"/>
</dbReference>
<feature type="compositionally biased region" description="Gly residues" evidence="4">
    <location>
        <begin position="1107"/>
        <end position="1121"/>
    </location>
</feature>
<feature type="repeat" description="WD" evidence="3">
    <location>
        <begin position="415"/>
        <end position="457"/>
    </location>
</feature>
<keyword evidence="6" id="KW-1185">Reference proteome</keyword>
<dbReference type="PRINTS" id="PR00320">
    <property type="entry name" value="GPROTEINBRPT"/>
</dbReference>
<feature type="compositionally biased region" description="Low complexity" evidence="4">
    <location>
        <begin position="1165"/>
        <end position="1174"/>
    </location>
</feature>
<dbReference type="InterPro" id="IPR019775">
    <property type="entry name" value="WD40_repeat_CS"/>
</dbReference>
<dbReference type="InterPro" id="IPR011047">
    <property type="entry name" value="Quinoprotein_ADH-like_sf"/>
</dbReference>
<protein>
    <submittedName>
        <fullName evidence="5">Uncharacterized protein</fullName>
    </submittedName>
</protein>
<dbReference type="Gene3D" id="2.130.10.10">
    <property type="entry name" value="YVTN repeat-like/Quinoprotein amine dehydrogenase"/>
    <property type="match status" value="4"/>
</dbReference>
<sequence>MSSMAIYVYDTASFRPRAILARHENHPCALSMSPHDANLLACAITSQELRVYDIDSELVVASVRYTTHVKTSVHVLEWHRQQPGVLLLGVGPQLVAWDFAAAGLATPDSSGGGALSNGVAPSPPPAPPKEGMLSRLKANLAGTGSDPSAGAVSAGAVPNTNIPAGKWVPLRDMGAALTAVDQAGGGAGGFTLLAVATADGHVTVLELEPSGLAVRGELRSIALPGAPPPGAGNAGGTVSGGPGSGLTAAASAVAWEPLSGNGLLLAVGRGGNMALYDTQTAVPEEQVVLQYGKQPATATRFAHFLSSQPGNFLLSSSRSGALQLWNVSQAAALRTFKLGGGLVQSFALLTLPGMGRAPASSASSTTPGHMRPSGSGYAAPPSASSGERQGALVSFADGGLCVFDLSSQQVLWRQEGGHTETIFDCRFSTADHNLLATASFDSTVRVWDVRTARCIKILSGAEGVLYSVSWNCEGRMLAASNDSGLIFVYDYHRGLLIKSLRQHTKQSLKVAFHPFKPNTLASSSIDGTVYVYTVDGETVRTLRHFTPVSCIAWCPAPHGSPGSDVLASTTESGELHIWDTSRPASECLVRTLSKHNSRVFNVEFSPLLHSRLLSSSNDRTGRVWDVDTGECIAVLEGHTDLVRAVAWHPEVAHICFTGSWDGSIRVWDARSGRCLVVSNDHHSDVYGIACHPARPFFLATCSRDTTLRMWSTLDLTPHLMPQALVRPLGQLRASPEEAARLPEAAPAVMAGSGSRELELRLGNAQLGPLERYAAITEFFMPPACLDTFWDIVRAVRNTAAGGAHASAGGSGGADVPGAAAASRRRASGVGLGLVDRMGNGEDGSGLFHWTAARLAVGSAANHLELAAASTKARSGGTAGSSRREELLREAAAQHLVAGNVEHAVELWAEVGDWDRALALAPVVGLDLWARLLRRRLEAMAASEAQNHVNELLPMCLVSGGAPKVVDLLAATCLYDTAFNVAAISACGGYPTLEDVDRPGGAFGGAAGNTSDPCNTRRMAAAERWHSASGGGAGSSMSPDPSGLRTSTGGGSGTTSGAGGAFTAAAASLSGSGVDWFRASGTLPETPFAPLATATSASGGLPPTAAGSTGGAGGASGGGSSGGLPPVMLRSGTLPALGRRPVPLAPLQPPSLPPGPPPLPSPSPSIPAAEPSALSQSAELAVPPSPTRQPPMSPSGAGAALLSSASGMAPAPPSGLRSGPAMRLRGSQTAAVASPSPAGPSATSMGGTISSSGAGVARPEGLDRAISVRAAQARVLSSQGLPVPAACCALSVDEVAGAVGLLLRGDQAELALALVSALTRPVGGYMAAAAGAGGVLGAWGVGPALPAGAGVEAVAAALRPRVLLAAAARREATGDFLTAADLMKQVPGRADLAEMLAGRCRAHADPPTANRVYSALALQPPASHGPFCSGLDAKVVAAVLAAAERAAGGDSGDPAGAAARALLLAGQTEAAADRAVACVRRLVESGRRLTLTSVEWEQAWTLINSLSPSCLGKAVWSQVFTMAAYVGALVALEQGWPAVGLYLVRVLEAWAESGQPGAKLPVAPSRLAAEVAEALDACLALPGVCAQGPGQGEALAVLQQLAAACEGGSSWLQGVLQARIAAAAEPGSLRQPGSPPRASHHASTDGGACLPSAPMSPPLHKTPSGRRLASLGGAALTSSTASNGGGSLLLGASTGRLAAGGAVAAALASLPPVATVTTTSANGGFGGGGGGGGAAEGAGAHPVSLADLARGPVVVAAQHVPSRSAGACTASGALPVSAVSGQSVRGAVLVLDGAAGVCVSLSEAVALRRAMAYCPTGSGKLLKLP</sequence>
<evidence type="ECO:0000313" key="6">
    <source>
        <dbReference type="Proteomes" id="UP000612055"/>
    </source>
</evidence>
<dbReference type="SMART" id="SM00320">
    <property type="entry name" value="WD40"/>
    <property type="match status" value="10"/>
</dbReference>
<proteinExistence type="predicted"/>
<evidence type="ECO:0000256" key="3">
    <source>
        <dbReference type="PROSITE-ProRule" id="PRU00221"/>
    </source>
</evidence>
<feature type="region of interest" description="Disordered" evidence="4">
    <location>
        <begin position="1089"/>
        <end position="1255"/>
    </location>
</feature>
<feature type="region of interest" description="Disordered" evidence="4">
    <location>
        <begin position="1022"/>
        <end position="1055"/>
    </location>
</feature>
<name>A0A835YQT1_9CHLO</name>
<dbReference type="PROSITE" id="PS00678">
    <property type="entry name" value="WD_REPEATS_1"/>
    <property type="match status" value="2"/>
</dbReference>
<dbReference type="CDD" id="cd00200">
    <property type="entry name" value="WD40"/>
    <property type="match status" value="1"/>
</dbReference>
<comment type="caution">
    <text evidence="5">The sequence shown here is derived from an EMBL/GenBank/DDBJ whole genome shotgun (WGS) entry which is preliminary data.</text>
</comment>
<keyword evidence="1 3" id="KW-0853">WD repeat</keyword>
<dbReference type="SUPFAM" id="SSF50998">
    <property type="entry name" value="Quinoprotein alcohol dehydrogenase-like"/>
    <property type="match status" value="1"/>
</dbReference>
<feature type="region of interest" description="Disordered" evidence="4">
    <location>
        <begin position="112"/>
        <end position="132"/>
    </location>
</feature>
<dbReference type="InterPro" id="IPR001680">
    <property type="entry name" value="WD40_rpt"/>
</dbReference>
<dbReference type="PANTHER" id="PTHR44464">
    <property type="entry name" value="WD REPEAT-CONTAINING PROTEIN 17"/>
    <property type="match status" value="1"/>
</dbReference>
<feature type="repeat" description="WD" evidence="3">
    <location>
        <begin position="635"/>
        <end position="677"/>
    </location>
</feature>
<feature type="compositionally biased region" description="Low complexity" evidence="4">
    <location>
        <begin position="1193"/>
        <end position="1208"/>
    </location>
</feature>
<feature type="compositionally biased region" description="Pro residues" evidence="4">
    <location>
        <begin position="1182"/>
        <end position="1192"/>
    </location>
</feature>
<dbReference type="Proteomes" id="UP000612055">
    <property type="component" value="Unassembled WGS sequence"/>
</dbReference>
<dbReference type="InterPro" id="IPR015943">
    <property type="entry name" value="WD40/YVTN_repeat-like_dom_sf"/>
</dbReference>
<gene>
    <name evidence="5" type="ORF">HYH03_000661</name>
</gene>
<evidence type="ECO:0000256" key="4">
    <source>
        <dbReference type="SAM" id="MobiDB-lite"/>
    </source>
</evidence>
<evidence type="ECO:0000313" key="5">
    <source>
        <dbReference type="EMBL" id="KAG2502174.1"/>
    </source>
</evidence>
<feature type="repeat" description="WD" evidence="3">
    <location>
        <begin position="592"/>
        <end position="634"/>
    </location>
</feature>
<dbReference type="PROSITE" id="PS50294">
    <property type="entry name" value="WD_REPEATS_REGION"/>
    <property type="match status" value="3"/>
</dbReference>
<feature type="compositionally biased region" description="Low complexity" evidence="4">
    <location>
        <begin position="1034"/>
        <end position="1046"/>
    </location>
</feature>
<dbReference type="EMBL" id="JAEHOE010000001">
    <property type="protein sequence ID" value="KAG2502174.1"/>
    <property type="molecule type" value="Genomic_DNA"/>
</dbReference>
<feature type="compositionally biased region" description="Low complexity" evidence="4">
    <location>
        <begin position="1229"/>
        <end position="1246"/>
    </location>
</feature>
<reference evidence="5" key="1">
    <citation type="journal article" date="2020" name="bioRxiv">
        <title>Comparative genomics of Chlamydomonas.</title>
        <authorList>
            <person name="Craig R.J."/>
            <person name="Hasan A.R."/>
            <person name="Ness R.W."/>
            <person name="Keightley P.D."/>
        </authorList>
    </citation>
    <scope>NUCLEOTIDE SEQUENCE</scope>
    <source>
        <strain evidence="5">CCAP 11/70</strain>
    </source>
</reference>
<evidence type="ECO:0000256" key="2">
    <source>
        <dbReference type="ARBA" id="ARBA00022737"/>
    </source>
</evidence>
<feature type="compositionally biased region" description="Pro residues" evidence="4">
    <location>
        <begin position="1142"/>
        <end position="1164"/>
    </location>
</feature>
<accession>A0A835YQT1</accession>